<comment type="caution">
    <text evidence="16">The sequence shown here is derived from an EMBL/GenBank/DDBJ whole genome shotgun (WGS) entry which is preliminary data.</text>
</comment>
<dbReference type="EC" id="5.6.2.1" evidence="3"/>
<dbReference type="EMBL" id="ATBP01000286">
    <property type="protein sequence ID" value="ETR71320.1"/>
    <property type="molecule type" value="Genomic_DNA"/>
</dbReference>
<dbReference type="PROSITE" id="PS50880">
    <property type="entry name" value="TOPRIM"/>
    <property type="match status" value="1"/>
</dbReference>
<dbReference type="InterPro" id="IPR005738">
    <property type="entry name" value="TopoIII"/>
</dbReference>
<evidence type="ECO:0000256" key="2">
    <source>
        <dbReference type="ARBA" id="ARBA00009446"/>
    </source>
</evidence>
<dbReference type="GO" id="GO:0006310">
    <property type="term" value="P:DNA recombination"/>
    <property type="evidence" value="ECO:0007669"/>
    <property type="project" value="TreeGrafter"/>
</dbReference>
<dbReference type="Pfam" id="PF01131">
    <property type="entry name" value="Topoisom_bac"/>
    <property type="match status" value="1"/>
</dbReference>
<dbReference type="Gene3D" id="1.10.460.10">
    <property type="entry name" value="Topoisomerase I, domain 2"/>
    <property type="match status" value="1"/>
</dbReference>
<feature type="region of interest" description="Disordered" evidence="13">
    <location>
        <begin position="440"/>
        <end position="488"/>
    </location>
</feature>
<dbReference type="InterPro" id="IPR006171">
    <property type="entry name" value="TOPRIM_dom"/>
</dbReference>
<dbReference type="SMART" id="SM00493">
    <property type="entry name" value="TOPRIM"/>
    <property type="match status" value="1"/>
</dbReference>
<keyword evidence="5" id="KW-0460">Magnesium</keyword>
<dbReference type="NCBIfam" id="NF005829">
    <property type="entry name" value="PRK07726.1"/>
    <property type="match status" value="1"/>
</dbReference>
<dbReference type="GO" id="GO:0003917">
    <property type="term" value="F:DNA topoisomerase type I (single strand cut, ATP-independent) activity"/>
    <property type="evidence" value="ECO:0007669"/>
    <property type="project" value="UniProtKB-EC"/>
</dbReference>
<evidence type="ECO:0000256" key="1">
    <source>
        <dbReference type="ARBA" id="ARBA00000213"/>
    </source>
</evidence>
<dbReference type="GO" id="GO:0003677">
    <property type="term" value="F:DNA binding"/>
    <property type="evidence" value="ECO:0007669"/>
    <property type="project" value="UniProtKB-KW"/>
</dbReference>
<protein>
    <recommendedName>
        <fullName evidence="3">DNA topoisomerase</fullName>
        <ecNumber evidence="3">5.6.2.1</ecNumber>
    </recommendedName>
    <alternativeName>
        <fullName evidence="12">Omega-protein</fullName>
    </alternativeName>
    <alternativeName>
        <fullName evidence="11">Relaxing enzyme</fullName>
    </alternativeName>
    <alternativeName>
        <fullName evidence="9">Swivelase</fullName>
    </alternativeName>
    <alternativeName>
        <fullName evidence="10">Untwisting enzyme</fullName>
    </alternativeName>
</protein>
<dbReference type="SUPFAM" id="SSF56712">
    <property type="entry name" value="Prokaryotic type I DNA topoisomerase"/>
    <property type="match status" value="1"/>
</dbReference>
<dbReference type="InterPro" id="IPR003602">
    <property type="entry name" value="Topo_IA_DNA-bd_dom"/>
</dbReference>
<name>A0A1V1P929_9BACT</name>
<dbReference type="PRINTS" id="PR00417">
    <property type="entry name" value="PRTPISMRASEI"/>
</dbReference>
<dbReference type="Gene3D" id="2.70.20.10">
    <property type="entry name" value="Topoisomerase I, domain 3"/>
    <property type="match status" value="1"/>
</dbReference>
<keyword evidence="7" id="KW-0238">DNA-binding</keyword>
<dbReference type="Pfam" id="PF13342">
    <property type="entry name" value="Toprim_Crpt"/>
    <property type="match status" value="1"/>
</dbReference>
<dbReference type="InterPro" id="IPR000380">
    <property type="entry name" value="Topo_IA"/>
</dbReference>
<dbReference type="Pfam" id="PF01751">
    <property type="entry name" value="Toprim"/>
    <property type="match status" value="1"/>
</dbReference>
<keyword evidence="8 16" id="KW-0413">Isomerase</keyword>
<evidence type="ECO:0000256" key="3">
    <source>
        <dbReference type="ARBA" id="ARBA00012891"/>
    </source>
</evidence>
<evidence type="ECO:0000256" key="6">
    <source>
        <dbReference type="ARBA" id="ARBA00023029"/>
    </source>
</evidence>
<dbReference type="GO" id="GO:0046872">
    <property type="term" value="F:metal ion binding"/>
    <property type="evidence" value="ECO:0007669"/>
    <property type="project" value="UniProtKB-KW"/>
</dbReference>
<dbReference type="InterPro" id="IPR023405">
    <property type="entry name" value="Topo_IA_core_domain"/>
</dbReference>
<dbReference type="Proteomes" id="UP000189670">
    <property type="component" value="Unassembled WGS sequence"/>
</dbReference>
<comment type="catalytic activity">
    <reaction evidence="1">
        <text>ATP-independent breakage of single-stranded DNA, followed by passage and rejoining.</text>
        <dbReference type="EC" id="5.6.2.1"/>
    </reaction>
</comment>
<evidence type="ECO:0000256" key="11">
    <source>
        <dbReference type="ARBA" id="ARBA00032235"/>
    </source>
</evidence>
<evidence type="ECO:0000256" key="9">
    <source>
        <dbReference type="ARBA" id="ARBA00030003"/>
    </source>
</evidence>
<evidence type="ECO:0000256" key="10">
    <source>
        <dbReference type="ARBA" id="ARBA00031985"/>
    </source>
</evidence>
<dbReference type="SMART" id="SM00436">
    <property type="entry name" value="TOP1Bc"/>
    <property type="match status" value="1"/>
</dbReference>
<organism evidence="16 17">
    <name type="scientific">Candidatus Magnetoglobus multicellularis str. Araruama</name>
    <dbReference type="NCBI Taxonomy" id="890399"/>
    <lineage>
        <taxon>Bacteria</taxon>
        <taxon>Pseudomonadati</taxon>
        <taxon>Thermodesulfobacteriota</taxon>
        <taxon>Desulfobacteria</taxon>
        <taxon>Desulfobacterales</taxon>
        <taxon>Desulfobacteraceae</taxon>
        <taxon>Candidatus Magnetoglobus</taxon>
    </lineage>
</organism>
<keyword evidence="4" id="KW-0479">Metal-binding</keyword>
<dbReference type="InterPro" id="IPR025589">
    <property type="entry name" value="Toprim_C_rpt"/>
</dbReference>
<dbReference type="InterPro" id="IPR013824">
    <property type="entry name" value="Topo_IA_cen_sub1"/>
</dbReference>
<evidence type="ECO:0000256" key="8">
    <source>
        <dbReference type="ARBA" id="ARBA00023235"/>
    </source>
</evidence>
<dbReference type="GO" id="GO:0006281">
    <property type="term" value="P:DNA repair"/>
    <property type="evidence" value="ECO:0007669"/>
    <property type="project" value="TreeGrafter"/>
</dbReference>
<feature type="domain" description="Topo IA-type catalytic" evidence="15">
    <location>
        <begin position="155"/>
        <end position="603"/>
    </location>
</feature>
<evidence type="ECO:0000259" key="15">
    <source>
        <dbReference type="PROSITE" id="PS52039"/>
    </source>
</evidence>
<dbReference type="GO" id="GO:0043597">
    <property type="term" value="C:cytoplasmic replication fork"/>
    <property type="evidence" value="ECO:0007669"/>
    <property type="project" value="TreeGrafter"/>
</dbReference>
<evidence type="ECO:0000256" key="13">
    <source>
        <dbReference type="SAM" id="MobiDB-lite"/>
    </source>
</evidence>
<dbReference type="InterPro" id="IPR034144">
    <property type="entry name" value="TOPRIM_TopoIII"/>
</dbReference>
<proteinExistence type="inferred from homology"/>
<dbReference type="PROSITE" id="PS00396">
    <property type="entry name" value="TOPO_IA_1"/>
    <property type="match status" value="1"/>
</dbReference>
<accession>A0A1V1P929</accession>
<evidence type="ECO:0000256" key="4">
    <source>
        <dbReference type="ARBA" id="ARBA00022723"/>
    </source>
</evidence>
<keyword evidence="6" id="KW-0799">Topoisomerase</keyword>
<evidence type="ECO:0000256" key="5">
    <source>
        <dbReference type="ARBA" id="ARBA00022842"/>
    </source>
</evidence>
<sequence length="816" mass="93034">MSKTLILTEKPSVAQDFARALNVKGRREGYIENSSYVITWAVGHLVELKKPEDYHPQWKVWKLDTLPIMPKSFEYSPIDKTLQQFQIIQNLLNKAPDRIIIATDAGREGEVIARTILLMCNRLQNVSLYRFWTSQALTDTVIRDALKECKPATDYDRLWKAGQSRQIADWLVGMNGSRAATLKMNDLFSVGRVQTAVLALLVDRRRERENFKPEPYWILKALFNNPKGEWWGTWFCKRKTRLPTEEKAQEIEKKVAGQDGIVQSVKKQKKSEPPPQLYALTDLQRDANNKFGFSAQQTLQLAQDLYEKFKCLSYPRTDARVLGTKNADLVQSTVSKLSTFYPGIFDGVQPRRMKNTYRRVFNDAKLTDHHALIPLAPLPSQATSNHEKIYKLVLKRFAQAFHADCQFEQTEIITLVCDETFRTKGKVILVPGWRVLESNAPTKQNSQRTDDDVEEQDQLPPLVKDDPTHVQETSCLKKQTKPPPEYTEASLLRDMTNPGRYVSEDKLKKIYRGDIGLGTQSTRAQTIETLLSRKYIIRKKRQVLATDKGCMLIDTLRQFDLTKKITSPEETARWEMQLDDIARGNGSDNEFLDSIKAFVIQSIEEFKSHTIQIDHSKLGKCPACGGNIIKGRKDYGCANWRESDGACRVVLRSKLHHRWITPHMIKGLLTDNKIGPYAFSDKDFSYGTIHLEKQADTWTLIAKKAKKPPQKSKQVLAECPMCGGNVITTPKAYGCANWKDIDGGCKFTIWKTIAKRDITPNEAIQLIETGTTDLLQGFKSKKGNDFSARLVLQEIDGNNVLKVKFIFDENTPDYGT</sequence>
<dbReference type="PANTHER" id="PTHR11390:SF21">
    <property type="entry name" value="DNA TOPOISOMERASE 3-ALPHA"/>
    <property type="match status" value="1"/>
</dbReference>
<dbReference type="AlphaFoldDB" id="A0A1V1P929"/>
<evidence type="ECO:0000256" key="12">
    <source>
        <dbReference type="ARBA" id="ARBA00032877"/>
    </source>
</evidence>
<dbReference type="InterPro" id="IPR013826">
    <property type="entry name" value="Topo_IA_cen_sub3"/>
</dbReference>
<dbReference type="CDD" id="cd00186">
    <property type="entry name" value="TOP1Ac"/>
    <property type="match status" value="1"/>
</dbReference>
<gene>
    <name evidence="16" type="ORF">OMM_02573</name>
</gene>
<feature type="domain" description="Toprim" evidence="14">
    <location>
        <begin position="3"/>
        <end position="136"/>
    </location>
</feature>
<dbReference type="GO" id="GO:0006265">
    <property type="term" value="P:DNA topological change"/>
    <property type="evidence" value="ECO:0007669"/>
    <property type="project" value="InterPro"/>
</dbReference>
<evidence type="ECO:0000313" key="16">
    <source>
        <dbReference type="EMBL" id="ETR71320.1"/>
    </source>
</evidence>
<dbReference type="InterPro" id="IPR013497">
    <property type="entry name" value="Topo_IA_cen"/>
</dbReference>
<evidence type="ECO:0000313" key="17">
    <source>
        <dbReference type="Proteomes" id="UP000189670"/>
    </source>
</evidence>
<dbReference type="Gene3D" id="3.40.50.140">
    <property type="match status" value="1"/>
</dbReference>
<dbReference type="PROSITE" id="PS52039">
    <property type="entry name" value="TOPO_IA_2"/>
    <property type="match status" value="1"/>
</dbReference>
<dbReference type="NCBIfam" id="TIGR01056">
    <property type="entry name" value="topB"/>
    <property type="match status" value="1"/>
</dbReference>
<dbReference type="SMART" id="SM00437">
    <property type="entry name" value="TOP1Ac"/>
    <property type="match status" value="1"/>
</dbReference>
<dbReference type="InterPro" id="IPR023406">
    <property type="entry name" value="Topo_IA_AS"/>
</dbReference>
<dbReference type="InterPro" id="IPR013825">
    <property type="entry name" value="Topo_IA_cen_sub2"/>
</dbReference>
<dbReference type="PANTHER" id="PTHR11390">
    <property type="entry name" value="PROKARYOTIC DNA TOPOISOMERASE"/>
    <property type="match status" value="1"/>
</dbReference>
<evidence type="ECO:0000256" key="7">
    <source>
        <dbReference type="ARBA" id="ARBA00023125"/>
    </source>
</evidence>
<dbReference type="CDD" id="cd03362">
    <property type="entry name" value="TOPRIM_TopoIA_TopoIII"/>
    <property type="match status" value="1"/>
</dbReference>
<dbReference type="InterPro" id="IPR003601">
    <property type="entry name" value="Topo_IA_2"/>
</dbReference>
<dbReference type="Gene3D" id="1.10.290.10">
    <property type="entry name" value="Topoisomerase I, domain 4"/>
    <property type="match status" value="1"/>
</dbReference>
<evidence type="ECO:0000259" key="14">
    <source>
        <dbReference type="PROSITE" id="PS50880"/>
    </source>
</evidence>
<comment type="similarity">
    <text evidence="2">Belongs to the type IA topoisomerase family.</text>
</comment>
<reference evidence="17" key="1">
    <citation type="submission" date="2012-11" db="EMBL/GenBank/DDBJ databases">
        <authorList>
            <person name="Lucero-Rivera Y.E."/>
            <person name="Tovar-Ramirez D."/>
        </authorList>
    </citation>
    <scope>NUCLEOTIDE SEQUENCE [LARGE SCALE GENOMIC DNA]</scope>
    <source>
        <strain evidence="17">Araruama</strain>
    </source>
</reference>